<evidence type="ECO:0000313" key="1">
    <source>
        <dbReference type="EMBL" id="MDR7298963.1"/>
    </source>
</evidence>
<keyword evidence="2" id="KW-1185">Reference proteome</keyword>
<dbReference type="InterPro" id="IPR046505">
    <property type="entry name" value="DUF6683"/>
</dbReference>
<organism evidence="1 2">
    <name type="scientific">Pelomonas aquatica</name>
    <dbReference type="NCBI Taxonomy" id="431058"/>
    <lineage>
        <taxon>Bacteria</taxon>
        <taxon>Pseudomonadati</taxon>
        <taxon>Pseudomonadota</taxon>
        <taxon>Betaproteobacteria</taxon>
        <taxon>Burkholderiales</taxon>
        <taxon>Sphaerotilaceae</taxon>
        <taxon>Roseateles</taxon>
    </lineage>
</organism>
<name>A0ABU1ZEF7_9BURK</name>
<proteinExistence type="predicted"/>
<protein>
    <submittedName>
        <fullName evidence="1">Uncharacterized protein</fullName>
    </submittedName>
</protein>
<dbReference type="Pfam" id="PF20388">
    <property type="entry name" value="DUF6683"/>
    <property type="match status" value="1"/>
</dbReference>
<reference evidence="1 2" key="1">
    <citation type="submission" date="2023-07" db="EMBL/GenBank/DDBJ databases">
        <title>Sorghum-associated microbial communities from plants grown in Nebraska, USA.</title>
        <authorList>
            <person name="Schachtman D."/>
        </authorList>
    </citation>
    <scope>NUCLEOTIDE SEQUENCE [LARGE SCALE GENOMIC DNA]</scope>
    <source>
        <strain evidence="1 2">BE310</strain>
    </source>
</reference>
<dbReference type="Proteomes" id="UP001180536">
    <property type="component" value="Unassembled WGS sequence"/>
</dbReference>
<sequence length="210" mass="22861">MNVISNQLYHQNLNKTIGHWDAHEAEQKKKKAAAAARLPLAQTTGLGIAELTKQLPKEQAEAGRAAYKQAFDYHEQVIRKFGLPSGDLGVAIASSIAGAWMAYNNKPFPDQFYVPLVNQMRERLSSHGGSLQSLSATERTTTYESLAVAGMILASSQITWARNPNAAGAEELKQRMRTQGAQTLTRMLQVPPERVGIGASGVYSLAEAPR</sequence>
<gene>
    <name evidence="1" type="ORF">J2X16_004331</name>
</gene>
<evidence type="ECO:0000313" key="2">
    <source>
        <dbReference type="Proteomes" id="UP001180536"/>
    </source>
</evidence>
<comment type="caution">
    <text evidence="1">The sequence shown here is derived from an EMBL/GenBank/DDBJ whole genome shotgun (WGS) entry which is preliminary data.</text>
</comment>
<accession>A0ABU1ZEF7</accession>
<dbReference type="EMBL" id="JAVDXQ010000006">
    <property type="protein sequence ID" value="MDR7298963.1"/>
    <property type="molecule type" value="Genomic_DNA"/>
</dbReference>